<evidence type="ECO:0000259" key="3">
    <source>
        <dbReference type="PROSITE" id="PS51186"/>
    </source>
</evidence>
<dbReference type="PROSITE" id="PS51186">
    <property type="entry name" value="GNAT"/>
    <property type="match status" value="1"/>
</dbReference>
<gene>
    <name evidence="4" type="ORF">PAM7971_02043</name>
</gene>
<sequence length="193" mass="20519">MCLLNETPLRDDLDLSNVDDFDTAQVLPPFEVRTAAPSDAAAIDTLIAKSYGALLTPVYHDDILARALPRMMRTAPSLLSGGSYFVADAGGVLIGAGGWSQATPFGGVGPRENGHMRRFAVLPDMVRSGVGSLLVAHALKHACAQGVSKMFCLSTLAAELFYENLGFEATGEVELTLEPGLYFPAIQMQMALT</sequence>
<dbReference type="PANTHER" id="PTHR43877">
    <property type="entry name" value="AMINOALKYLPHOSPHONATE N-ACETYLTRANSFERASE-RELATED-RELATED"/>
    <property type="match status" value="1"/>
</dbReference>
<dbReference type="EMBL" id="FWFW01000005">
    <property type="protein sequence ID" value="SLN42637.1"/>
    <property type="molecule type" value="Genomic_DNA"/>
</dbReference>
<dbReference type="RefSeq" id="WP_085849168.1">
    <property type="nucleotide sequence ID" value="NZ_FNZV01000004.1"/>
</dbReference>
<feature type="domain" description="N-acetyltransferase" evidence="3">
    <location>
        <begin position="30"/>
        <end position="193"/>
    </location>
</feature>
<dbReference type="GO" id="GO:0016747">
    <property type="term" value="F:acyltransferase activity, transferring groups other than amino-acyl groups"/>
    <property type="evidence" value="ECO:0007669"/>
    <property type="project" value="InterPro"/>
</dbReference>
<dbReference type="InterPro" id="IPR000182">
    <property type="entry name" value="GNAT_dom"/>
</dbReference>
<dbReference type="OrthoDB" id="118465at2"/>
<protein>
    <submittedName>
        <fullName evidence="4">Acetyltransferase</fullName>
    </submittedName>
</protein>
<dbReference type="AlphaFoldDB" id="A0A1Y5SK15"/>
<dbReference type="Proteomes" id="UP000193307">
    <property type="component" value="Unassembled WGS sequence"/>
</dbReference>
<evidence type="ECO:0000256" key="1">
    <source>
        <dbReference type="ARBA" id="ARBA00022679"/>
    </source>
</evidence>
<dbReference type="InterPro" id="IPR050832">
    <property type="entry name" value="Bact_Acetyltransf"/>
</dbReference>
<dbReference type="Gene3D" id="3.40.630.30">
    <property type="match status" value="1"/>
</dbReference>
<keyword evidence="1 4" id="KW-0808">Transferase</keyword>
<dbReference type="CDD" id="cd04301">
    <property type="entry name" value="NAT_SF"/>
    <property type="match status" value="1"/>
</dbReference>
<reference evidence="4 5" key="1">
    <citation type="submission" date="2017-03" db="EMBL/GenBank/DDBJ databases">
        <authorList>
            <person name="Afonso C.L."/>
            <person name="Miller P.J."/>
            <person name="Scott M.A."/>
            <person name="Spackman E."/>
            <person name="Goraichik I."/>
            <person name="Dimitrov K.M."/>
            <person name="Suarez D.L."/>
            <person name="Swayne D.E."/>
        </authorList>
    </citation>
    <scope>NUCLEOTIDE SEQUENCE [LARGE SCALE GENOMIC DNA]</scope>
    <source>
        <strain evidence="4 5">CECT 7971</strain>
    </source>
</reference>
<dbReference type="PANTHER" id="PTHR43877:SF1">
    <property type="entry name" value="ACETYLTRANSFERASE"/>
    <property type="match status" value="1"/>
</dbReference>
<keyword evidence="5" id="KW-1185">Reference proteome</keyword>
<organism evidence="4 5">
    <name type="scientific">Pacificibacter marinus</name>
    <dbReference type="NCBI Taxonomy" id="658057"/>
    <lineage>
        <taxon>Bacteria</taxon>
        <taxon>Pseudomonadati</taxon>
        <taxon>Pseudomonadota</taxon>
        <taxon>Alphaproteobacteria</taxon>
        <taxon>Rhodobacterales</taxon>
        <taxon>Roseobacteraceae</taxon>
        <taxon>Pacificibacter</taxon>
    </lineage>
</organism>
<evidence type="ECO:0000313" key="5">
    <source>
        <dbReference type="Proteomes" id="UP000193307"/>
    </source>
</evidence>
<dbReference type="SUPFAM" id="SSF55729">
    <property type="entry name" value="Acyl-CoA N-acyltransferases (Nat)"/>
    <property type="match status" value="1"/>
</dbReference>
<evidence type="ECO:0000313" key="4">
    <source>
        <dbReference type="EMBL" id="SLN42637.1"/>
    </source>
</evidence>
<proteinExistence type="predicted"/>
<accession>A0A1Y5SK15</accession>
<keyword evidence="2" id="KW-0012">Acyltransferase</keyword>
<dbReference type="STRING" id="658057.SAMN04488032_10434"/>
<dbReference type="Pfam" id="PF13508">
    <property type="entry name" value="Acetyltransf_7"/>
    <property type="match status" value="1"/>
</dbReference>
<evidence type="ECO:0000256" key="2">
    <source>
        <dbReference type="ARBA" id="ARBA00023315"/>
    </source>
</evidence>
<dbReference type="InterPro" id="IPR016181">
    <property type="entry name" value="Acyl_CoA_acyltransferase"/>
</dbReference>
<name>A0A1Y5SK15_9RHOB</name>